<name>A0A2K3NJT6_TRIPR</name>
<organism evidence="1 2">
    <name type="scientific">Trifolium pratense</name>
    <name type="common">Red clover</name>
    <dbReference type="NCBI Taxonomy" id="57577"/>
    <lineage>
        <taxon>Eukaryota</taxon>
        <taxon>Viridiplantae</taxon>
        <taxon>Streptophyta</taxon>
        <taxon>Embryophyta</taxon>
        <taxon>Tracheophyta</taxon>
        <taxon>Spermatophyta</taxon>
        <taxon>Magnoliopsida</taxon>
        <taxon>eudicotyledons</taxon>
        <taxon>Gunneridae</taxon>
        <taxon>Pentapetalae</taxon>
        <taxon>rosids</taxon>
        <taxon>fabids</taxon>
        <taxon>Fabales</taxon>
        <taxon>Fabaceae</taxon>
        <taxon>Papilionoideae</taxon>
        <taxon>50 kb inversion clade</taxon>
        <taxon>NPAAA clade</taxon>
        <taxon>Hologalegina</taxon>
        <taxon>IRL clade</taxon>
        <taxon>Trifolieae</taxon>
        <taxon>Trifolium</taxon>
    </lineage>
</organism>
<dbReference type="AlphaFoldDB" id="A0A2K3NJT6"/>
<comment type="caution">
    <text evidence="1">The sequence shown here is derived from an EMBL/GenBank/DDBJ whole genome shotgun (WGS) entry which is preliminary data.</text>
</comment>
<reference evidence="1 2" key="2">
    <citation type="journal article" date="2017" name="Front. Plant Sci.">
        <title>Gene Classification and Mining of Molecular Markers Useful in Red Clover (Trifolium pratense) Breeding.</title>
        <authorList>
            <person name="Istvanek J."/>
            <person name="Dluhosova J."/>
            <person name="Dluhos P."/>
            <person name="Patkova L."/>
            <person name="Nedelnik J."/>
            <person name="Repkova J."/>
        </authorList>
    </citation>
    <scope>NUCLEOTIDE SEQUENCE [LARGE SCALE GENOMIC DNA]</scope>
    <source>
        <strain evidence="2">cv. Tatra</strain>
        <tissue evidence="1">Young leaves</tissue>
    </source>
</reference>
<dbReference type="EMBL" id="ASHM01022435">
    <property type="protein sequence ID" value="PNY03281.1"/>
    <property type="molecule type" value="Genomic_DNA"/>
</dbReference>
<accession>A0A2K3NJT6</accession>
<dbReference type="Proteomes" id="UP000236291">
    <property type="component" value="Unassembled WGS sequence"/>
</dbReference>
<reference evidence="1 2" key="1">
    <citation type="journal article" date="2014" name="Am. J. Bot.">
        <title>Genome assembly and annotation for red clover (Trifolium pratense; Fabaceae).</title>
        <authorList>
            <person name="Istvanek J."/>
            <person name="Jaros M."/>
            <person name="Krenek A."/>
            <person name="Repkova J."/>
        </authorList>
    </citation>
    <scope>NUCLEOTIDE SEQUENCE [LARGE SCALE GENOMIC DNA]</scope>
    <source>
        <strain evidence="2">cv. Tatra</strain>
        <tissue evidence="1">Young leaves</tissue>
    </source>
</reference>
<proteinExistence type="predicted"/>
<sequence>MNEMTKDEREEVTIQLDQDTEESLNIAKRSLVGKVLAEKAFHNGAVKTILTEHGEIQKL</sequence>
<evidence type="ECO:0000313" key="2">
    <source>
        <dbReference type="Proteomes" id="UP000236291"/>
    </source>
</evidence>
<gene>
    <name evidence="1" type="ORF">L195_g026606</name>
</gene>
<evidence type="ECO:0000313" key="1">
    <source>
        <dbReference type="EMBL" id="PNY03281.1"/>
    </source>
</evidence>
<protein>
    <submittedName>
        <fullName evidence="1">Uncharacterized protein</fullName>
    </submittedName>
</protein>